<dbReference type="EMBL" id="CP026106">
    <property type="protein sequence ID" value="AUT72218.1"/>
    <property type="molecule type" value="Genomic_DNA"/>
</dbReference>
<dbReference type="KEGG" id="phs:C2L64_28950"/>
<proteinExistence type="predicted"/>
<evidence type="ECO:0000313" key="2">
    <source>
        <dbReference type="Proteomes" id="UP000236649"/>
    </source>
</evidence>
<reference evidence="1 2" key="1">
    <citation type="submission" date="2018-01" db="EMBL/GenBank/DDBJ databases">
        <title>Species boundaries and ecological features among Paraburkholderia terrae DSMZ17804T, P. hospita DSMZ17164T and P. caribensis DSMZ13236T.</title>
        <authorList>
            <person name="Pratama A.A."/>
        </authorList>
    </citation>
    <scope>NUCLEOTIDE SEQUENCE [LARGE SCALE GENOMIC DNA]</scope>
    <source>
        <strain evidence="1 2">DSM 17164</strain>
    </source>
</reference>
<accession>A0AAN1MM68</accession>
<dbReference type="Proteomes" id="UP000236649">
    <property type="component" value="Chromosome 2"/>
</dbReference>
<sequence length="69" mass="8072">MGGRNAWQASEDVCHVQRSDEKRFIVMPHSTFVVRRSTARVRARSRQRSLLCLISVWKLEIRTLASFLQ</sequence>
<organism evidence="1 2">
    <name type="scientific">Paraburkholderia hospita</name>
    <dbReference type="NCBI Taxonomy" id="169430"/>
    <lineage>
        <taxon>Bacteria</taxon>
        <taxon>Pseudomonadati</taxon>
        <taxon>Pseudomonadota</taxon>
        <taxon>Betaproteobacteria</taxon>
        <taxon>Burkholderiales</taxon>
        <taxon>Burkholderiaceae</taxon>
        <taxon>Paraburkholderia</taxon>
    </lineage>
</organism>
<name>A0AAN1MM68_9BURK</name>
<gene>
    <name evidence="1" type="ORF">C2L64_28950</name>
</gene>
<protein>
    <submittedName>
        <fullName evidence="1">Uncharacterized protein</fullName>
    </submittedName>
</protein>
<evidence type="ECO:0000313" key="1">
    <source>
        <dbReference type="EMBL" id="AUT72218.1"/>
    </source>
</evidence>
<dbReference type="AlphaFoldDB" id="A0AAN1MM68"/>